<dbReference type="Gene3D" id="2.30.40.10">
    <property type="entry name" value="Urease, subunit C, domain 1"/>
    <property type="match status" value="1"/>
</dbReference>
<dbReference type="NCBIfam" id="NF005748">
    <property type="entry name" value="PRK07572.1"/>
    <property type="match status" value="1"/>
</dbReference>
<accession>A0A150IWS5</accession>
<dbReference type="PANTHER" id="PTHR32027:SF0">
    <property type="entry name" value="CYTOSINE DEAMINASE"/>
    <property type="match status" value="1"/>
</dbReference>
<dbReference type="SUPFAM" id="SSF51338">
    <property type="entry name" value="Composite domain of metallo-dependent hydrolases"/>
    <property type="match status" value="1"/>
</dbReference>
<evidence type="ECO:0000256" key="1">
    <source>
        <dbReference type="ARBA" id="ARBA00022723"/>
    </source>
</evidence>
<gene>
    <name evidence="4" type="ORF">AMQ74_01438</name>
</gene>
<dbReference type="InterPro" id="IPR013108">
    <property type="entry name" value="Amidohydro_3"/>
</dbReference>
<evidence type="ECO:0000313" key="4">
    <source>
        <dbReference type="EMBL" id="KYC49325.1"/>
    </source>
</evidence>
<dbReference type="CDD" id="cd01293">
    <property type="entry name" value="Bact_CD"/>
    <property type="match status" value="1"/>
</dbReference>
<dbReference type="InterPro" id="IPR052349">
    <property type="entry name" value="Metallo-hydrolase_Enzymes"/>
</dbReference>
<evidence type="ECO:0000256" key="2">
    <source>
        <dbReference type="ARBA" id="ARBA00022801"/>
    </source>
</evidence>
<dbReference type="Pfam" id="PF07969">
    <property type="entry name" value="Amidohydro_3"/>
    <property type="match status" value="1"/>
</dbReference>
<dbReference type="PANTHER" id="PTHR32027">
    <property type="entry name" value="CYTOSINE DEAMINASE"/>
    <property type="match status" value="1"/>
</dbReference>
<organism evidence="4 5">
    <name type="scientific">Candidatus Methanofastidiosum methylothiophilum</name>
    <dbReference type="NCBI Taxonomy" id="1705564"/>
    <lineage>
        <taxon>Archaea</taxon>
        <taxon>Methanobacteriati</taxon>
        <taxon>Methanobacteriota</taxon>
        <taxon>Stenosarchaea group</taxon>
        <taxon>Candidatus Methanofastidiosia</taxon>
        <taxon>Candidatus Methanofastidiosales</taxon>
        <taxon>Candidatus Methanofastidiosaceae</taxon>
        <taxon>Candidatus Methanofastidiosum</taxon>
    </lineage>
</organism>
<protein>
    <submittedName>
        <fullName evidence="4">Cytosine deaminase</fullName>
    </submittedName>
</protein>
<keyword evidence="2" id="KW-0378">Hydrolase</keyword>
<dbReference type="EMBL" id="LNGD01000107">
    <property type="protein sequence ID" value="KYC49325.1"/>
    <property type="molecule type" value="Genomic_DNA"/>
</dbReference>
<sequence length="440" mass="49687">MIPRFKFDKSYLLGVGVTMELILRNARFKDSLELFDIGIDDGKFISIKKNIPEKGDEEIDLGGRFVSPPLVELHVHLDAALTVGEPRYNLGGSLLEGIDIWSERKKILTKEDVKNRVRKALKWELANGVTRVRTHVDICDPTFNALNALIEIKEEFKEYIDIQIVAFPQEGIFSFPDGEELMRKAMEKGADVVGGIPHYEWTREDGVKDVIFAVALGKELGKMIDLHIDETDDDHSRFIEVLAAETIKNNYEGKVTASHTTAMHSYNNAYAFKLLSWIKKANLNMVTNPLDNSVLQARFDAYPKRRGHTRVKEMDEMGINVSIADDSIMDPWYPLGLGDPLQAAFVFVHYGQMSGYNEMMRLIEMITTNPAKAFGATDYGIKVGNTADLVVFDAPRAIDAIRLVARRYLVIKNGKAITQTKPYETNIILNGKKEQINFIK</sequence>
<dbReference type="Gene3D" id="3.20.20.140">
    <property type="entry name" value="Metal-dependent hydrolases"/>
    <property type="match status" value="1"/>
</dbReference>
<keyword evidence="1" id="KW-0479">Metal-binding</keyword>
<dbReference type="GO" id="GO:0016814">
    <property type="term" value="F:hydrolase activity, acting on carbon-nitrogen (but not peptide) bonds, in cyclic amidines"/>
    <property type="evidence" value="ECO:0007669"/>
    <property type="project" value="TreeGrafter"/>
</dbReference>
<dbReference type="SUPFAM" id="SSF51556">
    <property type="entry name" value="Metallo-dependent hydrolases"/>
    <property type="match status" value="1"/>
</dbReference>
<dbReference type="PATRIC" id="fig|1705564.3.peg.1513"/>
<dbReference type="InterPro" id="IPR011059">
    <property type="entry name" value="Metal-dep_hydrolase_composite"/>
</dbReference>
<name>A0A150IWS5_9EURY</name>
<reference evidence="4 5" key="1">
    <citation type="journal article" date="2016" name="ISME J.">
        <title>Chasing the elusive Euryarchaeota class WSA2: genomes reveal a uniquely fastidious methyl-reducing methanogen.</title>
        <authorList>
            <person name="Nobu M.K."/>
            <person name="Narihiro T."/>
            <person name="Kuroda K."/>
            <person name="Mei R."/>
            <person name="Liu W.T."/>
        </authorList>
    </citation>
    <scope>NUCLEOTIDE SEQUENCE [LARGE SCALE GENOMIC DNA]</scope>
    <source>
        <strain evidence="4">U1lsi0528_Bin089</strain>
    </source>
</reference>
<dbReference type="GO" id="GO:0046872">
    <property type="term" value="F:metal ion binding"/>
    <property type="evidence" value="ECO:0007669"/>
    <property type="project" value="UniProtKB-KW"/>
</dbReference>
<dbReference type="Proteomes" id="UP000075578">
    <property type="component" value="Unassembled WGS sequence"/>
</dbReference>
<evidence type="ECO:0000313" key="5">
    <source>
        <dbReference type="Proteomes" id="UP000075578"/>
    </source>
</evidence>
<comment type="caution">
    <text evidence="4">The sequence shown here is derived from an EMBL/GenBank/DDBJ whole genome shotgun (WGS) entry which is preliminary data.</text>
</comment>
<feature type="domain" description="Amidohydrolase 3" evidence="3">
    <location>
        <begin position="57"/>
        <end position="415"/>
    </location>
</feature>
<proteinExistence type="predicted"/>
<evidence type="ECO:0000259" key="3">
    <source>
        <dbReference type="Pfam" id="PF07969"/>
    </source>
</evidence>
<dbReference type="NCBIfam" id="NF006685">
    <property type="entry name" value="PRK09230.1"/>
    <property type="match status" value="1"/>
</dbReference>
<dbReference type="AlphaFoldDB" id="A0A150IWS5"/>
<dbReference type="InterPro" id="IPR032466">
    <property type="entry name" value="Metal_Hydrolase"/>
</dbReference>
<dbReference type="FunFam" id="3.20.20.140:FF:000019">
    <property type="entry name" value="Cytosine deaminase"/>
    <property type="match status" value="1"/>
</dbReference>